<dbReference type="CDD" id="cd00086">
    <property type="entry name" value="homeodomain"/>
    <property type="match status" value="1"/>
</dbReference>
<dbReference type="AlphaFoldDB" id="A0A0P1BN20"/>
<evidence type="ECO:0000256" key="3">
    <source>
        <dbReference type="ARBA" id="ARBA00023155"/>
    </source>
</evidence>
<keyword evidence="2 5" id="KW-0238">DNA-binding</keyword>
<sequence length="698" mass="71677">MFALTSSAPFVHQHQPPQHHQSTYQQTKLPALASSVSFGGASGAEARSLPPPPLALGTASSGATQSGVLPSPAAHFYSHHYGTSTTSMTSPAAGQDTHSTGIEAESLESAKRANPVILETGNATADGSCRSAPATSSNFSGSALENNGAGEATTIDSLSDAQRPIASAIPASPSILPSMSDRLERLGSTNDQSSNVETGSSSASGDNAAWTRGTATAGLQTNSNPAAMSSSSYNGSAAGNIAPSGLTSSLGGPHANQPGATRLSGDSGRFAFYPSDSSSSGHPRDTHHSGSSSSAWDHTQSTTPITPYGPPPPHSAHSGVDTNTPSTATTGGPYAQQRGSVSYYQPAGSIAQQAHQNFASDRATSPSHPLWAASEPNSPNVPQTTSAPSTSHGYPQGQPRGMPMSYGARPPYGQSVARISTPTYASMATGAGNGVGGGGGPFTAGPAGPVPSYMGGSAGLYHSADNGHGQMLSGPQRAYMSQQGVPQSGHQGYNSQHFASAYGHSAPFSSSGYPGQPGMVGMQGAHAPHSAPLPSDPIIQDSYGNTVEFRTHYFNPFEVKHRRRTTKAQFKVLEGTFKETPKPTAAVRKHIAEELGMPTRAVQIWFQNRRAKAKASAKKDQDKTKKEGAASSDVKPGQGGDGSGMYGERGSFSGPTSASFYPDNSGNPSSHQGGGSTSNTPRYAPSYHPSDGSWRSYQ</sequence>
<dbReference type="PROSITE" id="PS00027">
    <property type="entry name" value="HOMEOBOX_1"/>
    <property type="match status" value="1"/>
</dbReference>
<feature type="region of interest" description="Disordered" evidence="7">
    <location>
        <begin position="613"/>
        <end position="698"/>
    </location>
</feature>
<dbReference type="Gene3D" id="1.10.10.60">
    <property type="entry name" value="Homeodomain-like"/>
    <property type="match status" value="1"/>
</dbReference>
<dbReference type="SUPFAM" id="SSF46689">
    <property type="entry name" value="Homeodomain-like"/>
    <property type="match status" value="1"/>
</dbReference>
<keyword evidence="4 5" id="KW-0539">Nucleus</keyword>
<feature type="compositionally biased region" description="Polar residues" evidence="7">
    <location>
        <begin position="187"/>
        <end position="205"/>
    </location>
</feature>
<feature type="compositionally biased region" description="Basic and acidic residues" evidence="7">
    <location>
        <begin position="617"/>
        <end position="628"/>
    </location>
</feature>
<feature type="region of interest" description="Disordered" evidence="7">
    <location>
        <begin position="41"/>
        <end position="67"/>
    </location>
</feature>
<feature type="compositionally biased region" description="Polar residues" evidence="7">
    <location>
        <begin position="289"/>
        <end position="301"/>
    </location>
</feature>
<feature type="DNA-binding region" description="Homeobox" evidence="5">
    <location>
        <begin position="558"/>
        <end position="617"/>
    </location>
</feature>
<evidence type="ECO:0000256" key="1">
    <source>
        <dbReference type="ARBA" id="ARBA00004123"/>
    </source>
</evidence>
<dbReference type="PANTHER" id="PTHR24324:SF5">
    <property type="entry name" value="HEMATOPOIETICALLY-EXPRESSED HOMEOBOX PROTEIN HHEX"/>
    <property type="match status" value="1"/>
</dbReference>
<feature type="compositionally biased region" description="Polar residues" evidence="7">
    <location>
        <begin position="320"/>
        <end position="330"/>
    </location>
</feature>
<evidence type="ECO:0000313" key="10">
    <source>
        <dbReference type="Proteomes" id="UP000054845"/>
    </source>
</evidence>
<reference evidence="9 10" key="1">
    <citation type="submission" date="2014-09" db="EMBL/GenBank/DDBJ databases">
        <authorList>
            <person name="Magalhaes I.L.F."/>
            <person name="Oliveira U."/>
            <person name="Santos F.R."/>
            <person name="Vidigal T.H.D.A."/>
            <person name="Brescovit A.D."/>
            <person name="Santos A.J."/>
        </authorList>
    </citation>
    <scope>NUCLEOTIDE SEQUENCE [LARGE SCALE GENOMIC DNA]</scope>
</reference>
<dbReference type="STRING" id="401625.A0A0P1BN20"/>
<dbReference type="PROSITE" id="PS50071">
    <property type="entry name" value="HOMEOBOX_2"/>
    <property type="match status" value="1"/>
</dbReference>
<feature type="compositionally biased region" description="Polar residues" evidence="7">
    <location>
        <begin position="653"/>
        <end position="681"/>
    </location>
</feature>
<feature type="domain" description="Homeobox" evidence="8">
    <location>
        <begin position="556"/>
        <end position="616"/>
    </location>
</feature>
<organism evidence="9 10">
    <name type="scientific">Ceraceosorus bombacis</name>
    <dbReference type="NCBI Taxonomy" id="401625"/>
    <lineage>
        <taxon>Eukaryota</taxon>
        <taxon>Fungi</taxon>
        <taxon>Dikarya</taxon>
        <taxon>Basidiomycota</taxon>
        <taxon>Ustilaginomycotina</taxon>
        <taxon>Exobasidiomycetes</taxon>
        <taxon>Ceraceosorales</taxon>
        <taxon>Ceraceosoraceae</taxon>
        <taxon>Ceraceosorus</taxon>
    </lineage>
</organism>
<comment type="subcellular location">
    <subcellularLocation>
        <location evidence="1 5 6">Nucleus</location>
    </subcellularLocation>
</comment>
<feature type="compositionally biased region" description="Polar residues" evidence="7">
    <location>
        <begin position="133"/>
        <end position="145"/>
    </location>
</feature>
<feature type="region of interest" description="Disordered" evidence="7">
    <location>
        <begin position="122"/>
        <end position="150"/>
    </location>
</feature>
<evidence type="ECO:0000259" key="8">
    <source>
        <dbReference type="PROSITE" id="PS50071"/>
    </source>
</evidence>
<feature type="compositionally biased region" description="Gly residues" evidence="7">
    <location>
        <begin position="637"/>
        <end position="647"/>
    </location>
</feature>
<dbReference type="OrthoDB" id="6159439at2759"/>
<dbReference type="EMBL" id="CCYA01000270">
    <property type="protein sequence ID" value="CEH18161.1"/>
    <property type="molecule type" value="Genomic_DNA"/>
</dbReference>
<dbReference type="InterPro" id="IPR051000">
    <property type="entry name" value="Homeobox_DNA-bind_prot"/>
</dbReference>
<dbReference type="SMART" id="SM00389">
    <property type="entry name" value="HOX"/>
    <property type="match status" value="1"/>
</dbReference>
<name>A0A0P1BN20_9BASI</name>
<keyword evidence="10" id="KW-1185">Reference proteome</keyword>
<protein>
    <submittedName>
        <fullName evidence="9">Transcription factor</fullName>
    </submittedName>
</protein>
<dbReference type="InterPro" id="IPR017970">
    <property type="entry name" value="Homeobox_CS"/>
</dbReference>
<accession>A0A0P1BN20</accession>
<feature type="region of interest" description="Disordered" evidence="7">
    <location>
        <begin position="355"/>
        <end position="414"/>
    </location>
</feature>
<dbReference type="GO" id="GO:0000981">
    <property type="term" value="F:DNA-binding transcription factor activity, RNA polymerase II-specific"/>
    <property type="evidence" value="ECO:0007669"/>
    <property type="project" value="InterPro"/>
</dbReference>
<evidence type="ECO:0000256" key="4">
    <source>
        <dbReference type="ARBA" id="ARBA00023242"/>
    </source>
</evidence>
<dbReference type="GO" id="GO:0030154">
    <property type="term" value="P:cell differentiation"/>
    <property type="evidence" value="ECO:0007669"/>
    <property type="project" value="TreeGrafter"/>
</dbReference>
<dbReference type="Pfam" id="PF00046">
    <property type="entry name" value="Homeodomain"/>
    <property type="match status" value="1"/>
</dbReference>
<dbReference type="InterPro" id="IPR001356">
    <property type="entry name" value="HD"/>
</dbReference>
<feature type="compositionally biased region" description="Low complexity" evidence="7">
    <location>
        <begin position="12"/>
        <end position="21"/>
    </location>
</feature>
<dbReference type="InterPro" id="IPR009057">
    <property type="entry name" value="Homeodomain-like_sf"/>
</dbReference>
<dbReference type="Proteomes" id="UP000054845">
    <property type="component" value="Unassembled WGS sequence"/>
</dbReference>
<feature type="region of interest" description="Disordered" evidence="7">
    <location>
        <begin position="185"/>
        <end position="209"/>
    </location>
</feature>
<dbReference type="GO" id="GO:0000978">
    <property type="term" value="F:RNA polymerase II cis-regulatory region sequence-specific DNA binding"/>
    <property type="evidence" value="ECO:0007669"/>
    <property type="project" value="TreeGrafter"/>
</dbReference>
<feature type="compositionally biased region" description="Polar residues" evidence="7">
    <location>
        <begin position="355"/>
        <end position="367"/>
    </location>
</feature>
<keyword evidence="3 5" id="KW-0371">Homeobox</keyword>
<feature type="region of interest" description="Disordered" evidence="7">
    <location>
        <begin position="244"/>
        <end position="339"/>
    </location>
</feature>
<evidence type="ECO:0000256" key="2">
    <source>
        <dbReference type="ARBA" id="ARBA00023125"/>
    </source>
</evidence>
<proteinExistence type="predicted"/>
<dbReference type="GO" id="GO:0005634">
    <property type="term" value="C:nucleus"/>
    <property type="evidence" value="ECO:0007669"/>
    <property type="project" value="UniProtKB-SubCell"/>
</dbReference>
<feature type="region of interest" description="Disordered" evidence="7">
    <location>
        <begin position="1"/>
        <end position="26"/>
    </location>
</feature>
<feature type="compositionally biased region" description="Polar residues" evidence="7">
    <location>
        <begin position="58"/>
        <end position="67"/>
    </location>
</feature>
<feature type="compositionally biased region" description="Polar residues" evidence="7">
    <location>
        <begin position="375"/>
        <end position="393"/>
    </location>
</feature>
<evidence type="ECO:0000256" key="5">
    <source>
        <dbReference type="PROSITE-ProRule" id="PRU00108"/>
    </source>
</evidence>
<evidence type="ECO:0000256" key="6">
    <source>
        <dbReference type="RuleBase" id="RU000682"/>
    </source>
</evidence>
<dbReference type="PANTHER" id="PTHR24324">
    <property type="entry name" value="HOMEOBOX PROTEIN HHEX"/>
    <property type="match status" value="1"/>
</dbReference>
<evidence type="ECO:0000256" key="7">
    <source>
        <dbReference type="SAM" id="MobiDB-lite"/>
    </source>
</evidence>
<evidence type="ECO:0000313" key="9">
    <source>
        <dbReference type="EMBL" id="CEH18161.1"/>
    </source>
</evidence>